<evidence type="ECO:0000313" key="8">
    <source>
        <dbReference type="Proteomes" id="UP000199180"/>
    </source>
</evidence>
<evidence type="ECO:0000256" key="1">
    <source>
        <dbReference type="ARBA" id="ARBA00022741"/>
    </source>
</evidence>
<feature type="domain" description="RapZ C-terminal" evidence="6">
    <location>
        <begin position="180"/>
        <end position="299"/>
    </location>
</feature>
<dbReference type="InterPro" id="IPR005337">
    <property type="entry name" value="RapZ-like"/>
</dbReference>
<reference evidence="7 8" key="1">
    <citation type="submission" date="2016-10" db="EMBL/GenBank/DDBJ databases">
        <authorList>
            <person name="de Groot N.N."/>
        </authorList>
    </citation>
    <scope>NUCLEOTIDE SEQUENCE [LARGE SCALE GENOMIC DNA]</scope>
    <source>
        <strain evidence="7 8">DSM 17862</strain>
    </source>
</reference>
<organism evidence="7 8">
    <name type="scientific">Paracoccus homiensis</name>
    <dbReference type="NCBI Taxonomy" id="364199"/>
    <lineage>
        <taxon>Bacteria</taxon>
        <taxon>Pseudomonadati</taxon>
        <taxon>Pseudomonadota</taxon>
        <taxon>Alphaproteobacteria</taxon>
        <taxon>Rhodobacterales</taxon>
        <taxon>Paracoccaceae</taxon>
        <taxon>Paracoccus</taxon>
    </lineage>
</organism>
<dbReference type="HAMAP" id="MF_00636">
    <property type="entry name" value="RapZ_like"/>
    <property type="match status" value="1"/>
</dbReference>
<protein>
    <submittedName>
        <fullName evidence="7">UPF0042 nucleotide-binding protein</fullName>
    </submittedName>
</protein>
<evidence type="ECO:0000259" key="5">
    <source>
        <dbReference type="Pfam" id="PF03668"/>
    </source>
</evidence>
<dbReference type="GO" id="GO:0005525">
    <property type="term" value="F:GTP binding"/>
    <property type="evidence" value="ECO:0007669"/>
    <property type="project" value="UniProtKB-UniRule"/>
</dbReference>
<sequence length="328" mass="35956">MVNDEVMNEQTEFDAGQVAQRVVLVTGPSGAGRSTAINVLEDLGFEAIDNLPLSLIPRLLDGAARPTPLALGLDVRNRDFSTSNVIELIDRLTRHPGFAPEVLFLDCEPDVLIRRYSETRRRHPLSPEGSPLSGVTAEIDVLAAIRSRADVLVDTSELSPHDLKAELARWFDTQASQRLSLSLHSFSYKRGVPRGLDVMFDCRFLANPHWEAELRELNGTDTPVQDFVATDSRYDEFFQRCRDLLLFLLPAHVEEGKTHLSVGFGCTGGKHRSVTLVEKMSQALAEAGWPVSIRHRELERRIAASSAHADGGAADVARVAAGVKGAAS</sequence>
<evidence type="ECO:0000256" key="2">
    <source>
        <dbReference type="ARBA" id="ARBA00022840"/>
    </source>
</evidence>
<dbReference type="EMBL" id="FOHO01000016">
    <property type="protein sequence ID" value="SET95245.1"/>
    <property type="molecule type" value="Genomic_DNA"/>
</dbReference>
<feature type="binding site" evidence="4">
    <location>
        <begin position="74"/>
        <end position="77"/>
    </location>
    <ligand>
        <name>GTP</name>
        <dbReference type="ChEBI" id="CHEBI:37565"/>
    </ligand>
</feature>
<dbReference type="Pfam" id="PF22740">
    <property type="entry name" value="PapZ_C"/>
    <property type="match status" value="1"/>
</dbReference>
<feature type="domain" description="RapZ-like N-terminal" evidence="5">
    <location>
        <begin position="22"/>
        <end position="174"/>
    </location>
</feature>
<dbReference type="Proteomes" id="UP000199180">
    <property type="component" value="Unassembled WGS sequence"/>
</dbReference>
<accession>A0A1I0IGM7</accession>
<dbReference type="InterPro" id="IPR027417">
    <property type="entry name" value="P-loop_NTPase"/>
</dbReference>
<dbReference type="SUPFAM" id="SSF52540">
    <property type="entry name" value="P-loop containing nucleoside triphosphate hydrolases"/>
    <property type="match status" value="1"/>
</dbReference>
<gene>
    <name evidence="7" type="ORF">SAMN04489858_11619</name>
</gene>
<evidence type="ECO:0000256" key="4">
    <source>
        <dbReference type="HAMAP-Rule" id="MF_00636"/>
    </source>
</evidence>
<dbReference type="InterPro" id="IPR053931">
    <property type="entry name" value="RapZ_C"/>
</dbReference>
<dbReference type="PIRSF" id="PIRSF005052">
    <property type="entry name" value="P-loopkin"/>
    <property type="match status" value="1"/>
</dbReference>
<keyword evidence="8" id="KW-1185">Reference proteome</keyword>
<evidence type="ECO:0000256" key="3">
    <source>
        <dbReference type="ARBA" id="ARBA00023134"/>
    </source>
</evidence>
<dbReference type="PANTHER" id="PTHR30448:SF0">
    <property type="entry name" value="RNASE ADAPTER PROTEIN RAPZ"/>
    <property type="match status" value="1"/>
</dbReference>
<dbReference type="GO" id="GO:0005524">
    <property type="term" value="F:ATP binding"/>
    <property type="evidence" value="ECO:0007669"/>
    <property type="project" value="UniProtKB-UniRule"/>
</dbReference>
<feature type="binding site" evidence="4">
    <location>
        <begin position="27"/>
        <end position="34"/>
    </location>
    <ligand>
        <name>ATP</name>
        <dbReference type="ChEBI" id="CHEBI:30616"/>
    </ligand>
</feature>
<dbReference type="PANTHER" id="PTHR30448">
    <property type="entry name" value="RNASE ADAPTER PROTEIN RAPZ"/>
    <property type="match status" value="1"/>
</dbReference>
<evidence type="ECO:0000313" key="7">
    <source>
        <dbReference type="EMBL" id="SET95245.1"/>
    </source>
</evidence>
<dbReference type="NCBIfam" id="NF003828">
    <property type="entry name" value="PRK05416.1"/>
    <property type="match status" value="1"/>
</dbReference>
<dbReference type="Pfam" id="PF03668">
    <property type="entry name" value="RapZ-like_N"/>
    <property type="match status" value="1"/>
</dbReference>
<dbReference type="RefSeq" id="WP_245739492.1">
    <property type="nucleotide sequence ID" value="NZ_CP177219.1"/>
</dbReference>
<evidence type="ECO:0000259" key="6">
    <source>
        <dbReference type="Pfam" id="PF22740"/>
    </source>
</evidence>
<dbReference type="AlphaFoldDB" id="A0A1I0IGM7"/>
<keyword evidence="3 4" id="KW-0342">GTP-binding</keyword>
<proteinExistence type="inferred from homology"/>
<dbReference type="STRING" id="364199.SAMN04489858_11619"/>
<keyword evidence="2 4" id="KW-0067">ATP-binding</keyword>
<dbReference type="InterPro" id="IPR053930">
    <property type="entry name" value="RapZ-like_N"/>
</dbReference>
<name>A0A1I0IGM7_9RHOB</name>
<keyword evidence="1 4" id="KW-0547">Nucleotide-binding</keyword>